<dbReference type="EMBL" id="GBRH01186052">
    <property type="protein sequence ID" value="JAE11844.1"/>
    <property type="molecule type" value="Transcribed_RNA"/>
</dbReference>
<dbReference type="AlphaFoldDB" id="A0A0A9FKS9"/>
<proteinExistence type="predicted"/>
<evidence type="ECO:0000313" key="1">
    <source>
        <dbReference type="EMBL" id="JAE11844.1"/>
    </source>
</evidence>
<protein>
    <submittedName>
        <fullName evidence="1">Uncharacterized protein</fullName>
    </submittedName>
</protein>
<accession>A0A0A9FKS9</accession>
<name>A0A0A9FKS9_ARUDO</name>
<reference evidence="1" key="2">
    <citation type="journal article" date="2015" name="Data Brief">
        <title>Shoot transcriptome of the giant reed, Arundo donax.</title>
        <authorList>
            <person name="Barrero R.A."/>
            <person name="Guerrero F.D."/>
            <person name="Moolhuijzen P."/>
            <person name="Goolsby J.A."/>
            <person name="Tidwell J."/>
            <person name="Bellgard S.E."/>
            <person name="Bellgard M.I."/>
        </authorList>
    </citation>
    <scope>NUCLEOTIDE SEQUENCE</scope>
    <source>
        <tissue evidence="1">Shoot tissue taken approximately 20 cm above the soil surface</tissue>
    </source>
</reference>
<sequence length="18" mass="2097">MVTVLHCTYYLYSTVLSC</sequence>
<organism evidence="1">
    <name type="scientific">Arundo donax</name>
    <name type="common">Giant reed</name>
    <name type="synonym">Donax arundinaceus</name>
    <dbReference type="NCBI Taxonomy" id="35708"/>
    <lineage>
        <taxon>Eukaryota</taxon>
        <taxon>Viridiplantae</taxon>
        <taxon>Streptophyta</taxon>
        <taxon>Embryophyta</taxon>
        <taxon>Tracheophyta</taxon>
        <taxon>Spermatophyta</taxon>
        <taxon>Magnoliopsida</taxon>
        <taxon>Liliopsida</taxon>
        <taxon>Poales</taxon>
        <taxon>Poaceae</taxon>
        <taxon>PACMAD clade</taxon>
        <taxon>Arundinoideae</taxon>
        <taxon>Arundineae</taxon>
        <taxon>Arundo</taxon>
    </lineage>
</organism>
<reference evidence="1" key="1">
    <citation type="submission" date="2014-09" db="EMBL/GenBank/DDBJ databases">
        <authorList>
            <person name="Magalhaes I.L.F."/>
            <person name="Oliveira U."/>
            <person name="Santos F.R."/>
            <person name="Vidigal T.H.D.A."/>
            <person name="Brescovit A.D."/>
            <person name="Santos A.J."/>
        </authorList>
    </citation>
    <scope>NUCLEOTIDE SEQUENCE</scope>
    <source>
        <tissue evidence="1">Shoot tissue taken approximately 20 cm above the soil surface</tissue>
    </source>
</reference>